<evidence type="ECO:0000256" key="2">
    <source>
        <dbReference type="SAM" id="Phobius"/>
    </source>
</evidence>
<evidence type="ECO:0000313" key="5">
    <source>
        <dbReference type="Proteomes" id="UP000011910"/>
    </source>
</evidence>
<evidence type="ECO:0000256" key="1">
    <source>
        <dbReference type="ARBA" id="ARBA00023125"/>
    </source>
</evidence>
<dbReference type="GO" id="GO:0005829">
    <property type="term" value="C:cytosol"/>
    <property type="evidence" value="ECO:0007669"/>
    <property type="project" value="TreeGrafter"/>
</dbReference>
<keyword evidence="2" id="KW-0812">Transmembrane</keyword>
<dbReference type="eggNOG" id="COG1396">
    <property type="taxonomic scope" value="Bacteria"/>
</dbReference>
<feature type="transmembrane region" description="Helical" evidence="2">
    <location>
        <begin position="110"/>
        <end position="128"/>
    </location>
</feature>
<dbReference type="InterPro" id="IPR010982">
    <property type="entry name" value="Lambda_DNA-bd_dom_sf"/>
</dbReference>
<feature type="transmembrane region" description="Helical" evidence="2">
    <location>
        <begin position="82"/>
        <end position="104"/>
    </location>
</feature>
<keyword evidence="2" id="KW-1133">Transmembrane helix</keyword>
<dbReference type="RefSeq" id="WP_009196921.1">
    <property type="nucleotide sequence ID" value="NZ_AODQ01000124.1"/>
</dbReference>
<dbReference type="PANTHER" id="PTHR46797">
    <property type="entry name" value="HTH-TYPE TRANSCRIPTIONAL REGULATOR"/>
    <property type="match status" value="1"/>
</dbReference>
<dbReference type="SUPFAM" id="SSF47413">
    <property type="entry name" value="lambda repressor-like DNA-binding domains"/>
    <property type="match status" value="1"/>
</dbReference>
<dbReference type="Proteomes" id="UP000011910">
    <property type="component" value="Unassembled WGS sequence"/>
</dbReference>
<proteinExistence type="predicted"/>
<feature type="domain" description="HTH cro/C1-type" evidence="3">
    <location>
        <begin position="12"/>
        <end position="66"/>
    </location>
</feature>
<dbReference type="Pfam" id="PF01381">
    <property type="entry name" value="HTH_3"/>
    <property type="match status" value="1"/>
</dbReference>
<reference evidence="4 5" key="1">
    <citation type="journal article" date="2013" name="Genome Announc.">
        <title>Draft Genome Sequence of Cesiribacter andamanensis Strain AMV16T, Isolated from a Soil Sample from a Mud Volcano in the Andaman Islands, India.</title>
        <authorList>
            <person name="Shivaji S."/>
            <person name="Ara S."/>
            <person name="Begum Z."/>
            <person name="Srinivas T.N."/>
            <person name="Singh A."/>
            <person name="Kumar Pinnaka A."/>
        </authorList>
    </citation>
    <scope>NUCLEOTIDE SEQUENCE [LARGE SCALE GENOMIC DNA]</scope>
    <source>
        <strain evidence="4 5">AMV16</strain>
    </source>
</reference>
<feature type="transmembrane region" description="Helical" evidence="2">
    <location>
        <begin position="164"/>
        <end position="182"/>
    </location>
</feature>
<dbReference type="Gene3D" id="1.10.260.40">
    <property type="entry name" value="lambda repressor-like DNA-binding domains"/>
    <property type="match status" value="1"/>
</dbReference>
<accession>M7N2A2</accession>
<comment type="caution">
    <text evidence="4">The sequence shown here is derived from an EMBL/GenBank/DDBJ whole genome shotgun (WGS) entry which is preliminary data.</text>
</comment>
<keyword evidence="5" id="KW-1185">Reference proteome</keyword>
<dbReference type="STRING" id="1279009.ADICEAN_03540"/>
<dbReference type="PROSITE" id="PS50943">
    <property type="entry name" value="HTH_CROC1"/>
    <property type="match status" value="1"/>
</dbReference>
<feature type="transmembrane region" description="Helical" evidence="2">
    <location>
        <begin position="140"/>
        <end position="158"/>
    </location>
</feature>
<dbReference type="SMART" id="SM00530">
    <property type="entry name" value="HTH_XRE"/>
    <property type="match status" value="1"/>
</dbReference>
<dbReference type="PANTHER" id="PTHR46797:SF1">
    <property type="entry name" value="METHYLPHOSPHONATE SYNTHASE"/>
    <property type="match status" value="1"/>
</dbReference>
<organism evidence="4 5">
    <name type="scientific">Cesiribacter andamanensis AMV16</name>
    <dbReference type="NCBI Taxonomy" id="1279009"/>
    <lineage>
        <taxon>Bacteria</taxon>
        <taxon>Pseudomonadati</taxon>
        <taxon>Bacteroidota</taxon>
        <taxon>Cytophagia</taxon>
        <taxon>Cytophagales</taxon>
        <taxon>Cesiribacteraceae</taxon>
        <taxon>Cesiribacter</taxon>
    </lineage>
</organism>
<dbReference type="CDD" id="cd00093">
    <property type="entry name" value="HTH_XRE"/>
    <property type="match status" value="1"/>
</dbReference>
<evidence type="ECO:0000313" key="4">
    <source>
        <dbReference type="EMBL" id="EMR01336.1"/>
    </source>
</evidence>
<sequence>MAKKMITLGQRIYEGRKAKGLSQEELADRSKVNLRTIQRLENNENTPRGSTLSLLCNVLELDVQELQTTELPNKPMVWHGHLLKVFFLALLNLGMMAIIGYLTLDSAATLNSRVGALLLSICLPLLVVYKTPHLEAATRVLYYGTGFFMYMLLAIAFVGVPEAFVTGLIPCLSLALAVLYFGQWTASVPQTKR</sequence>
<dbReference type="InterPro" id="IPR050807">
    <property type="entry name" value="TransReg_Diox_bact_type"/>
</dbReference>
<evidence type="ECO:0000259" key="3">
    <source>
        <dbReference type="PROSITE" id="PS50943"/>
    </source>
</evidence>
<dbReference type="GO" id="GO:0003677">
    <property type="term" value="F:DNA binding"/>
    <property type="evidence" value="ECO:0007669"/>
    <property type="project" value="UniProtKB-KW"/>
</dbReference>
<dbReference type="AlphaFoldDB" id="M7N2A2"/>
<gene>
    <name evidence="4" type="ORF">ADICEAN_03540</name>
</gene>
<protein>
    <submittedName>
        <fullName evidence="4">Transcriptional repressor DicA</fullName>
    </submittedName>
</protein>
<keyword evidence="2" id="KW-0472">Membrane</keyword>
<dbReference type="InterPro" id="IPR001387">
    <property type="entry name" value="Cro/C1-type_HTH"/>
</dbReference>
<name>M7N2A2_9BACT</name>
<dbReference type="GO" id="GO:0003700">
    <property type="term" value="F:DNA-binding transcription factor activity"/>
    <property type="evidence" value="ECO:0007669"/>
    <property type="project" value="TreeGrafter"/>
</dbReference>
<dbReference type="EMBL" id="AODQ01000124">
    <property type="protein sequence ID" value="EMR01336.1"/>
    <property type="molecule type" value="Genomic_DNA"/>
</dbReference>
<keyword evidence="1" id="KW-0238">DNA-binding</keyword>